<dbReference type="SUPFAM" id="SSF101386">
    <property type="entry name" value="all-alpha NTP pyrophosphatases"/>
    <property type="match status" value="2"/>
</dbReference>
<sequence>MPHSLDDLLAIMARLRDPERGCPWDVRQDFASLAPYAVEEAYEVVDAIERQDWPGLREELGDLLLQVVFHAQLAGEAGWFDFAEVVDGLAAKLLRRHPHVFAGVRYADADEQARAWAAIKAAERALHGIPEDASALGGIGTGLSPWRRAQALQRKAAAVGFEWKTLEPLWAKLEEEGDELREAIETDAGAPRIEEELGDLLFVVANLARLTGVDMERALRGANAKFERRFRHMETQAGRALSELAPAELAALWNAAKQADHPA</sequence>
<keyword evidence="3" id="KW-1185">Reference proteome</keyword>
<dbReference type="CDD" id="cd11529">
    <property type="entry name" value="NTP-PPase_MazG_Cterm"/>
    <property type="match status" value="1"/>
</dbReference>
<feature type="domain" description="NTP pyrophosphohydrolase MazG-like" evidence="1">
    <location>
        <begin position="28"/>
        <end position="101"/>
    </location>
</feature>
<dbReference type="GO" id="GO:0046052">
    <property type="term" value="P:UTP catabolic process"/>
    <property type="evidence" value="ECO:0007669"/>
    <property type="project" value="TreeGrafter"/>
</dbReference>
<proteinExistence type="predicted"/>
<protein>
    <submittedName>
        <fullName evidence="2">Nucleoside triphosphate pyrophosphohydrolase MazG</fullName>
    </submittedName>
</protein>
<reference evidence="3" key="2">
    <citation type="submission" date="2018-06" db="EMBL/GenBank/DDBJ databases">
        <title>Genome sequence of Rhodanobacteraceae bacterium strain Dysh456.</title>
        <authorList>
            <person name="Fukui M."/>
        </authorList>
    </citation>
    <scope>NUCLEOTIDE SEQUENCE [LARGE SCALE GENOMIC DNA]</scope>
    <source>
        <strain evidence="3">Dysh456</strain>
    </source>
</reference>
<dbReference type="InterPro" id="IPR011551">
    <property type="entry name" value="NTP_PyrPHydrolase_MazG"/>
</dbReference>
<dbReference type="GO" id="GO:0006950">
    <property type="term" value="P:response to stress"/>
    <property type="evidence" value="ECO:0007669"/>
    <property type="project" value="UniProtKB-ARBA"/>
</dbReference>
<dbReference type="NCBIfam" id="NF007113">
    <property type="entry name" value="PRK09562.1"/>
    <property type="match status" value="1"/>
</dbReference>
<dbReference type="InterPro" id="IPR048011">
    <property type="entry name" value="NTP-PPase_MazG-like_C"/>
</dbReference>
<evidence type="ECO:0000259" key="1">
    <source>
        <dbReference type="Pfam" id="PF03819"/>
    </source>
</evidence>
<dbReference type="FunFam" id="1.10.287.1080:FF:000001">
    <property type="entry name" value="Nucleoside triphosphate pyrophosphohydrolase"/>
    <property type="match status" value="1"/>
</dbReference>
<dbReference type="Pfam" id="PF03819">
    <property type="entry name" value="MazG"/>
    <property type="match status" value="2"/>
</dbReference>
<dbReference type="Proteomes" id="UP000270530">
    <property type="component" value="Chromosome"/>
</dbReference>
<dbReference type="GO" id="GO:0047429">
    <property type="term" value="F:nucleoside triphosphate diphosphatase activity"/>
    <property type="evidence" value="ECO:0007669"/>
    <property type="project" value="InterPro"/>
</dbReference>
<name>A0A2Z6E6P0_9GAMM</name>
<dbReference type="RefSeq" id="WP_126538301.1">
    <property type="nucleotide sequence ID" value="NZ_AP018560.1"/>
</dbReference>
<dbReference type="GO" id="GO:0046047">
    <property type="term" value="P:TTP catabolic process"/>
    <property type="evidence" value="ECO:0007669"/>
    <property type="project" value="TreeGrafter"/>
</dbReference>
<dbReference type="CDD" id="cd11528">
    <property type="entry name" value="NTP-PPase_MazG_Nterm"/>
    <property type="match status" value="1"/>
</dbReference>
<dbReference type="GO" id="GO:0046061">
    <property type="term" value="P:dATP catabolic process"/>
    <property type="evidence" value="ECO:0007669"/>
    <property type="project" value="TreeGrafter"/>
</dbReference>
<dbReference type="GO" id="GO:0046076">
    <property type="term" value="P:dTTP catabolic process"/>
    <property type="evidence" value="ECO:0007669"/>
    <property type="project" value="TreeGrafter"/>
</dbReference>
<dbReference type="PANTHER" id="PTHR30522">
    <property type="entry name" value="NUCLEOSIDE TRIPHOSPHATE PYROPHOSPHOHYDROLASE"/>
    <property type="match status" value="1"/>
</dbReference>
<evidence type="ECO:0000313" key="2">
    <source>
        <dbReference type="EMBL" id="BBD80371.1"/>
    </source>
</evidence>
<dbReference type="GO" id="GO:0046081">
    <property type="term" value="P:dUTP catabolic process"/>
    <property type="evidence" value="ECO:0007669"/>
    <property type="project" value="TreeGrafter"/>
</dbReference>
<evidence type="ECO:0000313" key="3">
    <source>
        <dbReference type="Proteomes" id="UP000270530"/>
    </source>
</evidence>
<dbReference type="PANTHER" id="PTHR30522:SF0">
    <property type="entry name" value="NUCLEOSIDE TRIPHOSPHATE PYROPHOSPHOHYDROLASE"/>
    <property type="match status" value="1"/>
</dbReference>
<dbReference type="KEGG" id="rbd:ALSL_1721"/>
<dbReference type="OrthoDB" id="9808939at2"/>
<organism evidence="2 3">
    <name type="scientific">Aerosticca soli</name>
    <dbReference type="NCBI Taxonomy" id="2010829"/>
    <lineage>
        <taxon>Bacteria</taxon>
        <taxon>Pseudomonadati</taxon>
        <taxon>Pseudomonadota</taxon>
        <taxon>Gammaproteobacteria</taxon>
        <taxon>Lysobacterales</taxon>
        <taxon>Rhodanobacteraceae</taxon>
        <taxon>Aerosticca</taxon>
    </lineage>
</organism>
<dbReference type="Gene3D" id="1.10.287.1080">
    <property type="entry name" value="MazG-like"/>
    <property type="match status" value="2"/>
</dbReference>
<reference evidence="3" key="1">
    <citation type="submission" date="2018-04" db="EMBL/GenBank/DDBJ databases">
        <authorList>
            <person name="Watanabe M."/>
            <person name="Kojima H."/>
        </authorList>
    </citation>
    <scope>NUCLEOTIDE SEQUENCE [LARGE SCALE GENOMIC DNA]</scope>
    <source>
        <strain evidence="3">Dysh456</strain>
    </source>
</reference>
<gene>
    <name evidence="2" type="ORF">ALSL_1721</name>
</gene>
<dbReference type="AlphaFoldDB" id="A0A2Z6E6P0"/>
<accession>A0A2Z6E6P0</accession>
<dbReference type="NCBIfam" id="TIGR00444">
    <property type="entry name" value="mazG"/>
    <property type="match status" value="1"/>
</dbReference>
<dbReference type="InterPro" id="IPR004518">
    <property type="entry name" value="MazG-like_dom"/>
</dbReference>
<feature type="domain" description="NTP pyrophosphohydrolase MazG-like" evidence="1">
    <location>
        <begin position="166"/>
        <end position="232"/>
    </location>
</feature>
<dbReference type="GO" id="GO:0006203">
    <property type="term" value="P:dGTP catabolic process"/>
    <property type="evidence" value="ECO:0007669"/>
    <property type="project" value="TreeGrafter"/>
</dbReference>
<dbReference type="EMBL" id="AP018560">
    <property type="protein sequence ID" value="BBD80371.1"/>
    <property type="molecule type" value="Genomic_DNA"/>
</dbReference>
<dbReference type="InterPro" id="IPR048015">
    <property type="entry name" value="NTP-PPase_MazG-like_N"/>
</dbReference>
<keyword evidence="2" id="KW-0378">Hydrolase</keyword>